<dbReference type="PIR" id="C75383">
    <property type="entry name" value="C75383"/>
</dbReference>
<dbReference type="InParanoid" id="Q9RU47"/>
<dbReference type="EMBL" id="AE000513">
    <property type="protein sequence ID" value="AAF11116.1"/>
    <property type="molecule type" value="Genomic_DNA"/>
</dbReference>
<sequence>MQSEQFSCYSNMSCSCPSLLARGAQAISGACFVQRRQTTIRKCVSGEAVLLKNLQPGIENSTITASHLNER</sequence>
<name>Q9RU47_DEIRA</name>
<gene>
    <name evidence="1" type="ordered locus">DR_1547</name>
</gene>
<accession>Q9RU47</accession>
<dbReference type="STRING" id="243230.DR_1547"/>
<proteinExistence type="predicted"/>
<keyword evidence="2" id="KW-1185">Reference proteome</keyword>
<dbReference type="EnsemblBacteria" id="AAF11116">
    <property type="protein sequence ID" value="AAF11116"/>
    <property type="gene ID" value="DR_1547"/>
</dbReference>
<dbReference type="KEGG" id="dra:DR_1547"/>
<evidence type="ECO:0000313" key="2">
    <source>
        <dbReference type="Proteomes" id="UP000002524"/>
    </source>
</evidence>
<organism evidence="1 2">
    <name type="scientific">Deinococcus radiodurans (strain ATCC 13939 / DSM 20539 / JCM 16871 / CCUG 27074 / LMG 4051 / NBRC 15346 / NCIMB 9279 / VKM B-1422 / R1)</name>
    <dbReference type="NCBI Taxonomy" id="243230"/>
    <lineage>
        <taxon>Bacteria</taxon>
        <taxon>Thermotogati</taxon>
        <taxon>Deinococcota</taxon>
        <taxon>Deinococci</taxon>
        <taxon>Deinococcales</taxon>
        <taxon>Deinococcaceae</taxon>
        <taxon>Deinococcus</taxon>
    </lineage>
</organism>
<evidence type="ECO:0000313" key="1">
    <source>
        <dbReference type="EMBL" id="AAF11116.1"/>
    </source>
</evidence>
<dbReference type="AlphaFoldDB" id="Q9RU47"/>
<reference evidence="1 2" key="1">
    <citation type="journal article" date="1999" name="Science">
        <title>Genome sequence of the radioresistant bacterium Deinococcus radiodurans R1.</title>
        <authorList>
            <person name="White O."/>
            <person name="Eisen J.A."/>
            <person name="Heidelberg J.F."/>
            <person name="Hickey E.K."/>
            <person name="Peterson J.D."/>
            <person name="Dodson R.J."/>
            <person name="Haft D.H."/>
            <person name="Gwinn M.L."/>
            <person name="Nelson W.C."/>
            <person name="Richardson D.L."/>
            <person name="Moffat K.S."/>
            <person name="Qin H."/>
            <person name="Jiang L."/>
            <person name="Pamphile W."/>
            <person name="Crosby M."/>
            <person name="Shen M."/>
            <person name="Vamathevan J.J."/>
            <person name="Lam P."/>
            <person name="McDonald L."/>
            <person name="Utterback T."/>
            <person name="Zalewski C."/>
            <person name="Makarova K.S."/>
            <person name="Aravind L."/>
            <person name="Daly M.J."/>
            <person name="Minton K.W."/>
            <person name="Fleischmann R.D."/>
            <person name="Ketchum K.A."/>
            <person name="Nelson K.E."/>
            <person name="Salzberg S."/>
            <person name="Smith H.O."/>
            <person name="Venter J.C."/>
            <person name="Fraser C.M."/>
        </authorList>
    </citation>
    <scope>NUCLEOTIDE SEQUENCE [LARGE SCALE GENOMIC DNA]</scope>
    <source>
        <strain evidence="2">ATCC 13939 / DSM 20539 / JCM 16871 / LMG 4051 / NBRC 15346 / NCIMB 9279 / R1 / VKM B-1422</strain>
    </source>
</reference>
<protein>
    <submittedName>
        <fullName evidence="1">Uncharacterized protein</fullName>
    </submittedName>
</protein>
<dbReference type="HOGENOM" id="CLU_2733365_0_0_0"/>
<dbReference type="Proteomes" id="UP000002524">
    <property type="component" value="Chromosome 1"/>
</dbReference>
<dbReference type="PaxDb" id="243230-DR_1547"/>